<proteinExistence type="predicted"/>
<name>A0A834MZ78_VESPE</name>
<evidence type="ECO:0000256" key="1">
    <source>
        <dbReference type="SAM" id="MobiDB-lite"/>
    </source>
</evidence>
<sequence>MSEDGTEKDIKRLEGRKLIPRLTGEGFNRVSRLSKVVVDEAKAQENGGVEADPEAEASATDSIKCDVDISDRQVKMEREGSLRHPIIKSILCSRQSLSGIGGTRIRAQVGNDREKSFESSIKISNMLRYDDDDDDEDDDDDDDDVDVDEDEDKRNKTVRRCEKRSWVNALPSDSRMLIFKAIPERRSKSGDQKHGRWSAAVGYLGAFTTRANTHFSGGSIRRYASNKPLIARDSSSRQQSL</sequence>
<protein>
    <submittedName>
        <fullName evidence="2">Uncharacterized protein</fullName>
    </submittedName>
</protein>
<organism evidence="2 3">
    <name type="scientific">Vespula pensylvanica</name>
    <name type="common">Western yellow jacket</name>
    <name type="synonym">Wasp</name>
    <dbReference type="NCBI Taxonomy" id="30213"/>
    <lineage>
        <taxon>Eukaryota</taxon>
        <taxon>Metazoa</taxon>
        <taxon>Ecdysozoa</taxon>
        <taxon>Arthropoda</taxon>
        <taxon>Hexapoda</taxon>
        <taxon>Insecta</taxon>
        <taxon>Pterygota</taxon>
        <taxon>Neoptera</taxon>
        <taxon>Endopterygota</taxon>
        <taxon>Hymenoptera</taxon>
        <taxon>Apocrita</taxon>
        <taxon>Aculeata</taxon>
        <taxon>Vespoidea</taxon>
        <taxon>Vespidae</taxon>
        <taxon>Vespinae</taxon>
        <taxon>Vespula</taxon>
    </lineage>
</organism>
<dbReference type="Proteomes" id="UP000600918">
    <property type="component" value="Unassembled WGS sequence"/>
</dbReference>
<accession>A0A834MZ78</accession>
<evidence type="ECO:0000313" key="3">
    <source>
        <dbReference type="Proteomes" id="UP000600918"/>
    </source>
</evidence>
<dbReference type="EMBL" id="JACSDY010000023">
    <property type="protein sequence ID" value="KAF7390542.1"/>
    <property type="molecule type" value="Genomic_DNA"/>
</dbReference>
<comment type="caution">
    <text evidence="2">The sequence shown here is derived from an EMBL/GenBank/DDBJ whole genome shotgun (WGS) entry which is preliminary data.</text>
</comment>
<dbReference type="AlphaFoldDB" id="A0A834MZ78"/>
<evidence type="ECO:0000313" key="2">
    <source>
        <dbReference type="EMBL" id="KAF7390542.1"/>
    </source>
</evidence>
<feature type="compositionally biased region" description="Acidic residues" evidence="1">
    <location>
        <begin position="130"/>
        <end position="151"/>
    </location>
</feature>
<reference evidence="2" key="1">
    <citation type="journal article" date="2020" name="G3 (Bethesda)">
        <title>High-Quality Assemblies for Three Invasive Social Wasps from the &lt;i&gt;Vespula&lt;/i&gt; Genus.</title>
        <authorList>
            <person name="Harrop T.W.R."/>
            <person name="Guhlin J."/>
            <person name="McLaughlin G.M."/>
            <person name="Permina E."/>
            <person name="Stockwell P."/>
            <person name="Gilligan J."/>
            <person name="Le Lec M.F."/>
            <person name="Gruber M.A.M."/>
            <person name="Quinn O."/>
            <person name="Lovegrove M."/>
            <person name="Duncan E.J."/>
            <person name="Remnant E.J."/>
            <person name="Van Eeckhoven J."/>
            <person name="Graham B."/>
            <person name="Knapp R.A."/>
            <person name="Langford K.W."/>
            <person name="Kronenberg Z."/>
            <person name="Press M.O."/>
            <person name="Eacker S.M."/>
            <person name="Wilson-Rankin E.E."/>
            <person name="Purcell J."/>
            <person name="Lester P.J."/>
            <person name="Dearden P.K."/>
        </authorList>
    </citation>
    <scope>NUCLEOTIDE SEQUENCE</scope>
    <source>
        <strain evidence="2">Volc-1</strain>
    </source>
</reference>
<keyword evidence="3" id="KW-1185">Reference proteome</keyword>
<feature type="region of interest" description="Disordered" evidence="1">
    <location>
        <begin position="217"/>
        <end position="241"/>
    </location>
</feature>
<feature type="region of interest" description="Disordered" evidence="1">
    <location>
        <begin position="127"/>
        <end position="158"/>
    </location>
</feature>
<gene>
    <name evidence="2" type="ORF">H0235_017704</name>
</gene>